<keyword evidence="7" id="KW-0460">Magnesium</keyword>
<evidence type="ECO:0000256" key="8">
    <source>
        <dbReference type="ARBA" id="ARBA00040300"/>
    </source>
</evidence>
<evidence type="ECO:0000256" key="5">
    <source>
        <dbReference type="ARBA" id="ARBA00022723"/>
    </source>
</evidence>
<keyword evidence="5" id="KW-0479">Metal-binding</keyword>
<dbReference type="GO" id="GO:0005737">
    <property type="term" value="C:cytoplasm"/>
    <property type="evidence" value="ECO:0007669"/>
    <property type="project" value="InterPro"/>
</dbReference>
<dbReference type="InterPro" id="IPR036649">
    <property type="entry name" value="Pyrophosphatase_sf"/>
</dbReference>
<dbReference type="EC" id="3.6.1.1" evidence="3"/>
<reference evidence="10" key="1">
    <citation type="submission" date="2022-10" db="EMBL/GenBank/DDBJ databases">
        <title>Novel sulphate-reducing endosymbionts in the free-living metamonad Anaeramoeba.</title>
        <authorList>
            <person name="Jerlstrom-Hultqvist J."/>
            <person name="Cepicka I."/>
            <person name="Gallot-Lavallee L."/>
            <person name="Salas-Leiva D."/>
            <person name="Curtis B.A."/>
            <person name="Zahonova K."/>
            <person name="Pipaliya S."/>
            <person name="Dacks J."/>
            <person name="Roger A.J."/>
        </authorList>
    </citation>
    <scope>NUCLEOTIDE SEQUENCE</scope>
    <source>
        <strain evidence="10">BMAN</strain>
    </source>
</reference>
<proteinExistence type="inferred from homology"/>
<dbReference type="Pfam" id="PF00719">
    <property type="entry name" value="Pyrophosphatase"/>
    <property type="match status" value="1"/>
</dbReference>
<dbReference type="PANTHER" id="PTHR10286">
    <property type="entry name" value="INORGANIC PYROPHOSPHATASE"/>
    <property type="match status" value="1"/>
</dbReference>
<evidence type="ECO:0000256" key="9">
    <source>
        <dbReference type="ARBA" id="ARBA00047820"/>
    </source>
</evidence>
<evidence type="ECO:0000256" key="1">
    <source>
        <dbReference type="ARBA" id="ARBA00001946"/>
    </source>
</evidence>
<keyword evidence="6" id="KW-0378">Hydrolase</keyword>
<name>A0A9Q0RBB2_ANAIG</name>
<dbReference type="HAMAP" id="MF_00209">
    <property type="entry name" value="Inorganic_PPase"/>
    <property type="match status" value="1"/>
</dbReference>
<dbReference type="OrthoDB" id="1608002at2759"/>
<evidence type="ECO:0000256" key="7">
    <source>
        <dbReference type="ARBA" id="ARBA00022842"/>
    </source>
</evidence>
<evidence type="ECO:0000256" key="6">
    <source>
        <dbReference type="ARBA" id="ARBA00022801"/>
    </source>
</evidence>
<protein>
    <recommendedName>
        <fullName evidence="8">Inorganic pyrophosphatase</fullName>
        <ecNumber evidence="3">3.6.1.1</ecNumber>
    </recommendedName>
</protein>
<keyword evidence="11" id="KW-1185">Reference proteome</keyword>
<dbReference type="EMBL" id="JAPDFW010000081">
    <property type="protein sequence ID" value="KAJ5072539.1"/>
    <property type="molecule type" value="Genomic_DNA"/>
</dbReference>
<evidence type="ECO:0000256" key="3">
    <source>
        <dbReference type="ARBA" id="ARBA00012146"/>
    </source>
</evidence>
<evidence type="ECO:0000256" key="2">
    <source>
        <dbReference type="ARBA" id="ARBA00006220"/>
    </source>
</evidence>
<dbReference type="GO" id="GO:0004427">
    <property type="term" value="F:inorganic diphosphate phosphatase activity"/>
    <property type="evidence" value="ECO:0007669"/>
    <property type="project" value="UniProtKB-EC"/>
</dbReference>
<dbReference type="Gene3D" id="3.90.80.10">
    <property type="entry name" value="Inorganic pyrophosphatase"/>
    <property type="match status" value="1"/>
</dbReference>
<evidence type="ECO:0000313" key="10">
    <source>
        <dbReference type="EMBL" id="KAJ5072539.1"/>
    </source>
</evidence>
<dbReference type="GO" id="GO:0000287">
    <property type="term" value="F:magnesium ion binding"/>
    <property type="evidence" value="ECO:0007669"/>
    <property type="project" value="InterPro"/>
</dbReference>
<comment type="catalytic activity">
    <reaction evidence="9">
        <text>diphosphate + H2O = 2 phosphate + H(+)</text>
        <dbReference type="Rhea" id="RHEA:24576"/>
        <dbReference type="ChEBI" id="CHEBI:15377"/>
        <dbReference type="ChEBI" id="CHEBI:15378"/>
        <dbReference type="ChEBI" id="CHEBI:33019"/>
        <dbReference type="ChEBI" id="CHEBI:43474"/>
        <dbReference type="EC" id="3.6.1.1"/>
    </reaction>
</comment>
<dbReference type="SUPFAM" id="SSF50324">
    <property type="entry name" value="Inorganic pyrophosphatase"/>
    <property type="match status" value="1"/>
</dbReference>
<comment type="similarity">
    <text evidence="2">Belongs to the PPase family.</text>
</comment>
<keyword evidence="4" id="KW-0963">Cytoplasm</keyword>
<dbReference type="InterPro" id="IPR008162">
    <property type="entry name" value="Pyrophosphatase"/>
</dbReference>
<comment type="cofactor">
    <cofactor evidence="1">
        <name>Mg(2+)</name>
        <dbReference type="ChEBI" id="CHEBI:18420"/>
    </cofactor>
</comment>
<accession>A0A9Q0RBB2</accession>
<gene>
    <name evidence="10" type="ORF">M0811_01554</name>
</gene>
<dbReference type="AlphaFoldDB" id="A0A9Q0RBB2"/>
<evidence type="ECO:0000313" key="11">
    <source>
        <dbReference type="Proteomes" id="UP001149090"/>
    </source>
</evidence>
<dbReference type="FunFam" id="3.90.80.10:FF:000003">
    <property type="entry name" value="Inorganic pyrophosphatase"/>
    <property type="match status" value="1"/>
</dbReference>
<organism evidence="10 11">
    <name type="scientific">Anaeramoeba ignava</name>
    <name type="common">Anaerobic marine amoeba</name>
    <dbReference type="NCBI Taxonomy" id="1746090"/>
    <lineage>
        <taxon>Eukaryota</taxon>
        <taxon>Metamonada</taxon>
        <taxon>Anaeramoebidae</taxon>
        <taxon>Anaeramoeba</taxon>
    </lineage>
</organism>
<dbReference type="CDD" id="cd00412">
    <property type="entry name" value="pyrophosphatase"/>
    <property type="match status" value="1"/>
</dbReference>
<sequence>MEEAWEKFCSYKKRKQKKKTTSAQKYCCHPWHGVSTGDEPPEVINVVIEIPRGSKVKYEKDKPSGLLRVDRVLYSPIVYPANYGFIPQTLGEDRDPINVLVLMQTEVFPGTLLRARPIGLVPTIDNHESDDKIIAIHADDPEFRDYTDVSDLPPYRLLEIMSFFSDYKHCEEKEVQVLHPKGPEDAKKAILASMKRYKRLFGITENSNLFQDKKI</sequence>
<comment type="caution">
    <text evidence="10">The sequence shown here is derived from an EMBL/GenBank/DDBJ whole genome shotgun (WGS) entry which is preliminary data.</text>
</comment>
<dbReference type="Proteomes" id="UP001149090">
    <property type="component" value="Unassembled WGS sequence"/>
</dbReference>
<dbReference type="OMA" id="FDMVKYE"/>
<dbReference type="GO" id="GO:0006796">
    <property type="term" value="P:phosphate-containing compound metabolic process"/>
    <property type="evidence" value="ECO:0007669"/>
    <property type="project" value="InterPro"/>
</dbReference>
<evidence type="ECO:0000256" key="4">
    <source>
        <dbReference type="ARBA" id="ARBA00022490"/>
    </source>
</evidence>